<protein>
    <submittedName>
        <fullName evidence="1">Uncharacterized protein</fullName>
    </submittedName>
</protein>
<evidence type="ECO:0000313" key="2">
    <source>
        <dbReference type="Proteomes" id="UP000190449"/>
    </source>
</evidence>
<accession>A0A1T4QN28</accession>
<organism evidence="1 2">
    <name type="scientific">Fibrobacter intestinalis</name>
    <dbReference type="NCBI Taxonomy" id="28122"/>
    <lineage>
        <taxon>Bacteria</taxon>
        <taxon>Pseudomonadati</taxon>
        <taxon>Fibrobacterota</taxon>
        <taxon>Fibrobacteria</taxon>
        <taxon>Fibrobacterales</taxon>
        <taxon>Fibrobacteraceae</taxon>
        <taxon>Fibrobacter</taxon>
    </lineage>
</organism>
<sequence>MAIQGPAAAVSVLSNHNIKILPVNAGRSFSQFFTEMKQTMDIRNFISKDQYFLDIIVEVYKRMDLKSDEPWLTPDEMYQKIQKADPELFKQIESFFASYEEWYNKSGAISQDEFKAKRKSIVDYLDQRYGE</sequence>
<dbReference type="EMBL" id="FUWU01000051">
    <property type="protein sequence ID" value="SKA05105.1"/>
    <property type="molecule type" value="Genomic_DNA"/>
</dbReference>
<dbReference type="Proteomes" id="UP000190449">
    <property type="component" value="Unassembled WGS sequence"/>
</dbReference>
<evidence type="ECO:0000313" key="1">
    <source>
        <dbReference type="EMBL" id="SKA05105.1"/>
    </source>
</evidence>
<dbReference type="AlphaFoldDB" id="A0A1T4QN28"/>
<dbReference type="STRING" id="28122.SAMN02745108_02346"/>
<gene>
    <name evidence="1" type="ORF">SAMN02745108_02346</name>
</gene>
<reference evidence="1 2" key="1">
    <citation type="submission" date="2017-02" db="EMBL/GenBank/DDBJ databases">
        <authorList>
            <person name="Peterson S.W."/>
        </authorList>
    </citation>
    <scope>NUCLEOTIDE SEQUENCE [LARGE SCALE GENOMIC DNA]</scope>
    <source>
        <strain evidence="1 2">ATCC 43854</strain>
    </source>
</reference>
<proteinExistence type="predicted"/>
<name>A0A1T4QN28_9BACT</name>